<organism evidence="6 7">
    <name type="scientific">Marinithermus hydrothermalis (strain DSM 14884 / JCM 11576 / T1)</name>
    <dbReference type="NCBI Taxonomy" id="869210"/>
    <lineage>
        <taxon>Bacteria</taxon>
        <taxon>Thermotogati</taxon>
        <taxon>Deinococcota</taxon>
        <taxon>Deinococci</taxon>
        <taxon>Thermales</taxon>
        <taxon>Thermaceae</taxon>
        <taxon>Marinithermus</taxon>
    </lineage>
</organism>
<dbReference type="SUPFAM" id="SSF50129">
    <property type="entry name" value="GroES-like"/>
    <property type="match status" value="1"/>
</dbReference>
<dbReference type="SUPFAM" id="SSF51735">
    <property type="entry name" value="NAD(P)-binding Rossmann-fold domains"/>
    <property type="match status" value="1"/>
</dbReference>
<dbReference type="InterPro" id="IPR020843">
    <property type="entry name" value="ER"/>
</dbReference>
<reference evidence="6 7" key="1">
    <citation type="journal article" date="2012" name="Stand. Genomic Sci.">
        <title>Complete genome sequence of the aerobic, heterotroph Marinithermus hydrothermalis type strain (T1(T)) from a deep-sea hydrothermal vent chimney.</title>
        <authorList>
            <person name="Copeland A."/>
            <person name="Gu W."/>
            <person name="Yasawong M."/>
            <person name="Lapidus A."/>
            <person name="Lucas S."/>
            <person name="Deshpande S."/>
            <person name="Pagani I."/>
            <person name="Tapia R."/>
            <person name="Cheng J.F."/>
            <person name="Goodwin L.A."/>
            <person name="Pitluck S."/>
            <person name="Liolios K."/>
            <person name="Ivanova N."/>
            <person name="Mavromatis K."/>
            <person name="Mikhailova N."/>
            <person name="Pati A."/>
            <person name="Chen A."/>
            <person name="Palaniappan K."/>
            <person name="Land M."/>
            <person name="Pan C."/>
            <person name="Brambilla E.M."/>
            <person name="Rohde M."/>
            <person name="Tindall B.J."/>
            <person name="Sikorski J."/>
            <person name="Goker M."/>
            <person name="Detter J.C."/>
            <person name="Bristow J."/>
            <person name="Eisen J.A."/>
            <person name="Markowitz V."/>
            <person name="Hugenholtz P."/>
            <person name="Kyrpides N.C."/>
            <person name="Klenk H.P."/>
            <person name="Woyke T."/>
        </authorList>
    </citation>
    <scope>NUCLEOTIDE SEQUENCE [LARGE SCALE GENOMIC DNA]</scope>
    <source>
        <strain evidence="7">DSM 14884 / JCM 11576 / T1</strain>
    </source>
</reference>
<dbReference type="PANTHER" id="PTHR43401:SF2">
    <property type="entry name" value="L-THREONINE 3-DEHYDROGENASE"/>
    <property type="match status" value="1"/>
</dbReference>
<dbReference type="Gene3D" id="3.40.50.720">
    <property type="entry name" value="NAD(P)-binding Rossmann-like Domain"/>
    <property type="match status" value="1"/>
</dbReference>
<evidence type="ECO:0000256" key="4">
    <source>
        <dbReference type="RuleBase" id="RU361277"/>
    </source>
</evidence>
<dbReference type="EC" id="1.1.1.103" evidence="6"/>
<dbReference type="HOGENOM" id="CLU_026673_11_0_0"/>
<dbReference type="KEGG" id="mhd:Marky_1094"/>
<feature type="domain" description="Enoyl reductase (ER)" evidence="5">
    <location>
        <begin position="8"/>
        <end position="341"/>
    </location>
</feature>
<proteinExistence type="inferred from homology"/>
<comment type="cofactor">
    <cofactor evidence="4">
        <name>Zn(2+)</name>
        <dbReference type="ChEBI" id="CHEBI:29105"/>
    </cofactor>
</comment>
<dbReference type="InterPro" id="IPR011032">
    <property type="entry name" value="GroES-like_sf"/>
</dbReference>
<evidence type="ECO:0000256" key="2">
    <source>
        <dbReference type="ARBA" id="ARBA00022833"/>
    </source>
</evidence>
<keyword evidence="1 4" id="KW-0479">Metal-binding</keyword>
<dbReference type="CDD" id="cd05281">
    <property type="entry name" value="TDH"/>
    <property type="match status" value="1"/>
</dbReference>
<keyword evidence="7" id="KW-1185">Reference proteome</keyword>
<protein>
    <submittedName>
        <fullName evidence="6">L-threonine 3-dehydrogenase</fullName>
        <ecNumber evidence="6">1.1.1.103</ecNumber>
    </submittedName>
</protein>
<dbReference type="InterPro" id="IPR050129">
    <property type="entry name" value="Zn_alcohol_dh"/>
</dbReference>
<dbReference type="PANTHER" id="PTHR43401">
    <property type="entry name" value="L-THREONINE 3-DEHYDROGENASE"/>
    <property type="match status" value="1"/>
</dbReference>
<dbReference type="OrthoDB" id="9792162at2"/>
<name>F2NME8_MARHT</name>
<dbReference type="EMBL" id="CP002630">
    <property type="protein sequence ID" value="AEB11836.1"/>
    <property type="molecule type" value="Genomic_DNA"/>
</dbReference>
<dbReference type="NCBIfam" id="NF003808">
    <property type="entry name" value="PRK05396.1"/>
    <property type="match status" value="1"/>
</dbReference>
<dbReference type="InterPro" id="IPR013149">
    <property type="entry name" value="ADH-like_C"/>
</dbReference>
<sequence length="346" mass="37061">MRALFKDAPRPGLQLKEVEPPTPGPGEILVRVEAASICGTDLHIYNWDNWAASRMRPPLVIGHEFSGVVEAVGPGVTHPRVGDHVSLESHVVCHNCAACRTGNYHVCLNTQILGVDRDGGFAEYVVVPAENAWVNPPDLPFEVAAILEPFGNAVHTVYAGSGVSGRSVLITGCGPIGLMAVAIARASGAGPIIATDVNPYRLAFAERLGADRVVNVLEEDPVRVVKDLTGGNGVEVLLEFSGNEKAIHQGLQALMAGGEARILGIPSDPIAFDLAGELVMRGITAYGIAGRRLWQTWMQGTALVYSERVDLKPLLTHTYPIARFEEAFARLQQGQAVKVVLYPREA</sequence>
<evidence type="ECO:0000259" key="5">
    <source>
        <dbReference type="SMART" id="SM00829"/>
    </source>
</evidence>
<evidence type="ECO:0000313" key="6">
    <source>
        <dbReference type="EMBL" id="AEB11836.1"/>
    </source>
</evidence>
<comment type="similarity">
    <text evidence="4">Belongs to the zinc-containing alcohol dehydrogenase family.</text>
</comment>
<dbReference type="GO" id="GO:0008270">
    <property type="term" value="F:zinc ion binding"/>
    <property type="evidence" value="ECO:0007669"/>
    <property type="project" value="InterPro"/>
</dbReference>
<dbReference type="InterPro" id="IPR036291">
    <property type="entry name" value="NAD(P)-bd_dom_sf"/>
</dbReference>
<dbReference type="PROSITE" id="PS00059">
    <property type="entry name" value="ADH_ZINC"/>
    <property type="match status" value="1"/>
</dbReference>
<dbReference type="Pfam" id="PF00107">
    <property type="entry name" value="ADH_zinc_N"/>
    <property type="match status" value="1"/>
</dbReference>
<dbReference type="AlphaFoldDB" id="F2NME8"/>
<dbReference type="Pfam" id="PF08240">
    <property type="entry name" value="ADH_N"/>
    <property type="match status" value="1"/>
</dbReference>
<dbReference type="Gene3D" id="3.90.180.10">
    <property type="entry name" value="Medium-chain alcohol dehydrogenases, catalytic domain"/>
    <property type="match status" value="1"/>
</dbReference>
<evidence type="ECO:0000256" key="1">
    <source>
        <dbReference type="ARBA" id="ARBA00022723"/>
    </source>
</evidence>
<dbReference type="SMART" id="SM00829">
    <property type="entry name" value="PKS_ER"/>
    <property type="match status" value="1"/>
</dbReference>
<dbReference type="RefSeq" id="WP_013703883.1">
    <property type="nucleotide sequence ID" value="NC_015387.1"/>
</dbReference>
<accession>F2NME8</accession>
<dbReference type="eggNOG" id="COG1063">
    <property type="taxonomic scope" value="Bacteria"/>
</dbReference>
<dbReference type="InterPro" id="IPR013154">
    <property type="entry name" value="ADH-like_N"/>
</dbReference>
<dbReference type="STRING" id="869210.Marky_1094"/>
<dbReference type="InterPro" id="IPR002328">
    <property type="entry name" value="ADH_Zn_CS"/>
</dbReference>
<gene>
    <name evidence="6" type="ordered locus">Marky_1094</name>
</gene>
<dbReference type="GO" id="GO:0008743">
    <property type="term" value="F:L-threonine 3-dehydrogenase activity"/>
    <property type="evidence" value="ECO:0007669"/>
    <property type="project" value="UniProtKB-EC"/>
</dbReference>
<evidence type="ECO:0000313" key="7">
    <source>
        <dbReference type="Proteomes" id="UP000007030"/>
    </source>
</evidence>
<evidence type="ECO:0000256" key="3">
    <source>
        <dbReference type="ARBA" id="ARBA00023002"/>
    </source>
</evidence>
<keyword evidence="3 6" id="KW-0560">Oxidoreductase</keyword>
<dbReference type="Proteomes" id="UP000007030">
    <property type="component" value="Chromosome"/>
</dbReference>
<keyword evidence="2 4" id="KW-0862">Zinc</keyword>